<proteinExistence type="inferred from homology"/>
<gene>
    <name evidence="8" type="ORF">FKR81_31925</name>
</gene>
<dbReference type="EMBL" id="VOBR01000025">
    <property type="protein sequence ID" value="TWP47568.1"/>
    <property type="molecule type" value="Genomic_DNA"/>
</dbReference>
<feature type="region of interest" description="Disordered" evidence="6">
    <location>
        <begin position="581"/>
        <end position="615"/>
    </location>
</feature>
<comment type="similarity">
    <text evidence="1">Belongs to the AfsR/DnrI/RedD regulatory family.</text>
</comment>
<evidence type="ECO:0000256" key="5">
    <source>
        <dbReference type="PROSITE-ProRule" id="PRU01091"/>
    </source>
</evidence>
<dbReference type="SMART" id="SM00862">
    <property type="entry name" value="Trans_reg_C"/>
    <property type="match status" value="1"/>
</dbReference>
<evidence type="ECO:0000313" key="9">
    <source>
        <dbReference type="Proteomes" id="UP000316639"/>
    </source>
</evidence>
<keyword evidence="4" id="KW-0804">Transcription</keyword>
<name>A0A563EM49_9PSEU</name>
<dbReference type="SUPFAM" id="SSF46894">
    <property type="entry name" value="C-terminal effector domain of the bipartite response regulators"/>
    <property type="match status" value="1"/>
</dbReference>
<feature type="domain" description="OmpR/PhoB-type" evidence="7">
    <location>
        <begin position="83"/>
        <end position="183"/>
    </location>
</feature>
<accession>A0A563EM49</accession>
<dbReference type="GO" id="GO:0006355">
    <property type="term" value="P:regulation of DNA-templated transcription"/>
    <property type="evidence" value="ECO:0007669"/>
    <property type="project" value="InterPro"/>
</dbReference>
<keyword evidence="2" id="KW-0805">Transcription regulation</keyword>
<dbReference type="SMART" id="SM00382">
    <property type="entry name" value="AAA"/>
    <property type="match status" value="1"/>
</dbReference>
<keyword evidence="9" id="KW-1185">Reference proteome</keyword>
<feature type="DNA-binding region" description="OmpR/PhoB-type" evidence="5">
    <location>
        <begin position="83"/>
        <end position="183"/>
    </location>
</feature>
<keyword evidence="3 5" id="KW-0238">DNA-binding</keyword>
<dbReference type="GO" id="GO:0043531">
    <property type="term" value="F:ADP binding"/>
    <property type="evidence" value="ECO:0007669"/>
    <property type="project" value="InterPro"/>
</dbReference>
<dbReference type="Gene3D" id="1.25.40.10">
    <property type="entry name" value="Tetratricopeptide repeat domain"/>
    <property type="match status" value="1"/>
</dbReference>
<comment type="caution">
    <text evidence="8">The sequence shown here is derived from an EMBL/GenBank/DDBJ whole genome shotgun (WGS) entry which is preliminary data.</text>
</comment>
<dbReference type="PANTHER" id="PTHR35807">
    <property type="entry name" value="TRANSCRIPTIONAL REGULATOR REDD-RELATED"/>
    <property type="match status" value="1"/>
</dbReference>
<dbReference type="InterPro" id="IPR036388">
    <property type="entry name" value="WH-like_DNA-bd_sf"/>
</dbReference>
<dbReference type="InterPro" id="IPR003593">
    <property type="entry name" value="AAA+_ATPase"/>
</dbReference>
<dbReference type="AlphaFoldDB" id="A0A563EM49"/>
<dbReference type="InterPro" id="IPR051677">
    <property type="entry name" value="AfsR-DnrI-RedD_regulator"/>
</dbReference>
<evidence type="ECO:0000256" key="2">
    <source>
        <dbReference type="ARBA" id="ARBA00023015"/>
    </source>
</evidence>
<dbReference type="InterPro" id="IPR016032">
    <property type="entry name" value="Sig_transdc_resp-reg_C-effctor"/>
</dbReference>
<sequence length="615" mass="66241">MDEPGRGRRPRRDRHVREHLDPCDHVDRRQRGRREDRRAQRLLAEHGRHDERQDVPRVPQPVGSNAQGEGAGGVHHVCTVCASPLLRSATVRFRVLGSLEVQADGLCTPRGPRKQKILASLVLNAGRVVTVDQLVDAVWELDPPATAARQIRNTTTELRRDLVAQGAPASVITAGGPGFLLDLTDCWSDVSAFEQRLATAQHLTGPDALVELCHALALWRGPALNGLRSEPLRTAARVLDERRLTALERRFGLEIDLNGGADVLEEVSAVAEQHPFREGLVAHLMRAHYLAGRQADALAAYHRLRTLLDEELGVEPGQPVRDLYERILRQDPALSAAPAAEHLIPRQLPPAPRDLRGRAELVEQISADLTDGPVVLSGPDGAGKSALAAHVAHQLAARYPGGQLYADLSHTTAFDVLGRFLRALGVAPSDVPADADERTATYRTLLASRRVLVLLDDAASAQQIQPLLPGYPGSTLLITSRRSLAALRDAARHVVPALDERDAATMLLDAAGSEDAASASLCGRLPLALSVVAGRLAAGSDPIIARLRDRLVGQRALLDELTAGDLDAAIAVPAARLPAPVTWHDQRRSRPPPCEAGRVAAEQGPLPNAAPDTQR</sequence>
<evidence type="ECO:0000256" key="1">
    <source>
        <dbReference type="ARBA" id="ARBA00005820"/>
    </source>
</evidence>
<dbReference type="OrthoDB" id="581105at2"/>
<dbReference type="Proteomes" id="UP000316639">
    <property type="component" value="Unassembled WGS sequence"/>
</dbReference>
<protein>
    <recommendedName>
        <fullName evidence="7">OmpR/PhoB-type domain-containing protein</fullName>
    </recommendedName>
</protein>
<dbReference type="InterPro" id="IPR002182">
    <property type="entry name" value="NB-ARC"/>
</dbReference>
<evidence type="ECO:0000259" key="7">
    <source>
        <dbReference type="PROSITE" id="PS51755"/>
    </source>
</evidence>
<reference evidence="8 9" key="1">
    <citation type="submission" date="2019-07" db="EMBL/GenBank/DDBJ databases">
        <title>Lentzea xizangensis sp. nov., isolated from Qinghai-Tibetan Plateau Soils.</title>
        <authorList>
            <person name="Huang J."/>
        </authorList>
    </citation>
    <scope>NUCLEOTIDE SEQUENCE [LARGE SCALE GENOMIC DNA]</scope>
    <source>
        <strain evidence="8 9">FXJ1.1311</strain>
    </source>
</reference>
<dbReference type="CDD" id="cd15831">
    <property type="entry name" value="BTAD"/>
    <property type="match status" value="1"/>
</dbReference>
<dbReference type="GO" id="GO:0003677">
    <property type="term" value="F:DNA binding"/>
    <property type="evidence" value="ECO:0007669"/>
    <property type="project" value="UniProtKB-UniRule"/>
</dbReference>
<evidence type="ECO:0000313" key="8">
    <source>
        <dbReference type="EMBL" id="TWP47568.1"/>
    </source>
</evidence>
<dbReference type="Gene3D" id="3.40.50.300">
    <property type="entry name" value="P-loop containing nucleotide triphosphate hydrolases"/>
    <property type="match status" value="1"/>
</dbReference>
<dbReference type="PRINTS" id="PR00364">
    <property type="entry name" value="DISEASERSIST"/>
</dbReference>
<evidence type="ECO:0000256" key="6">
    <source>
        <dbReference type="SAM" id="MobiDB-lite"/>
    </source>
</evidence>
<feature type="region of interest" description="Disordered" evidence="6">
    <location>
        <begin position="1"/>
        <end position="72"/>
    </location>
</feature>
<dbReference type="SMART" id="SM01043">
    <property type="entry name" value="BTAD"/>
    <property type="match status" value="1"/>
</dbReference>
<evidence type="ECO:0000256" key="4">
    <source>
        <dbReference type="ARBA" id="ARBA00023163"/>
    </source>
</evidence>
<organism evidence="8 9">
    <name type="scientific">Lentzea tibetensis</name>
    <dbReference type="NCBI Taxonomy" id="2591470"/>
    <lineage>
        <taxon>Bacteria</taxon>
        <taxon>Bacillati</taxon>
        <taxon>Actinomycetota</taxon>
        <taxon>Actinomycetes</taxon>
        <taxon>Pseudonocardiales</taxon>
        <taxon>Pseudonocardiaceae</taxon>
        <taxon>Lentzea</taxon>
    </lineage>
</organism>
<dbReference type="InterPro" id="IPR001867">
    <property type="entry name" value="OmpR/PhoB-type_DNA-bd"/>
</dbReference>
<dbReference type="Pfam" id="PF00486">
    <property type="entry name" value="Trans_reg_C"/>
    <property type="match status" value="1"/>
</dbReference>
<dbReference type="Gene3D" id="1.10.10.10">
    <property type="entry name" value="Winged helix-like DNA-binding domain superfamily/Winged helix DNA-binding domain"/>
    <property type="match status" value="1"/>
</dbReference>
<dbReference type="PANTHER" id="PTHR35807:SF1">
    <property type="entry name" value="TRANSCRIPTIONAL REGULATOR REDD"/>
    <property type="match status" value="1"/>
</dbReference>
<dbReference type="PROSITE" id="PS51755">
    <property type="entry name" value="OMPR_PHOB"/>
    <property type="match status" value="1"/>
</dbReference>
<dbReference type="GO" id="GO:0000160">
    <property type="term" value="P:phosphorelay signal transduction system"/>
    <property type="evidence" value="ECO:0007669"/>
    <property type="project" value="InterPro"/>
</dbReference>
<dbReference type="InterPro" id="IPR027417">
    <property type="entry name" value="P-loop_NTPase"/>
</dbReference>
<feature type="compositionally biased region" description="Basic and acidic residues" evidence="6">
    <location>
        <begin position="15"/>
        <end position="55"/>
    </location>
</feature>
<dbReference type="Pfam" id="PF03704">
    <property type="entry name" value="BTAD"/>
    <property type="match status" value="1"/>
</dbReference>
<dbReference type="SUPFAM" id="SSF48452">
    <property type="entry name" value="TPR-like"/>
    <property type="match status" value="1"/>
</dbReference>
<evidence type="ECO:0000256" key="3">
    <source>
        <dbReference type="ARBA" id="ARBA00023125"/>
    </source>
</evidence>
<dbReference type="Pfam" id="PF00931">
    <property type="entry name" value="NB-ARC"/>
    <property type="match status" value="1"/>
</dbReference>
<dbReference type="SUPFAM" id="SSF52540">
    <property type="entry name" value="P-loop containing nucleoside triphosphate hydrolases"/>
    <property type="match status" value="1"/>
</dbReference>
<dbReference type="InterPro" id="IPR011990">
    <property type="entry name" value="TPR-like_helical_dom_sf"/>
</dbReference>
<dbReference type="InterPro" id="IPR005158">
    <property type="entry name" value="BTAD"/>
</dbReference>